<dbReference type="InterPro" id="IPR018168">
    <property type="entry name" value="Ubi_Hdrlase_CS"/>
</dbReference>
<keyword evidence="7 11" id="KW-0560">Oxidoreductase</keyword>
<keyword evidence="9 11" id="KW-0496">Mitochondrion</keyword>
<dbReference type="EC" id="1.14.15.45" evidence="11"/>
<dbReference type="InterPro" id="IPR036188">
    <property type="entry name" value="FAD/NAD-bd_sf"/>
</dbReference>
<dbReference type="GO" id="GO:0106364">
    <property type="term" value="F:4-hydroxy-3-all-trans-polyprenylbenzoate oxygenase activity"/>
    <property type="evidence" value="ECO:0007669"/>
    <property type="project" value="UniProtKB-EC"/>
</dbReference>
<evidence type="ECO:0000256" key="3">
    <source>
        <dbReference type="ARBA" id="ARBA00022630"/>
    </source>
</evidence>
<comment type="catalytic activity">
    <reaction evidence="11">
        <text>a 2-methoxy-6-(all-trans-polyprenyl)phenol + 2 reduced [2Fe-2S]-[ferredoxin] + O2 + 2 H(+) = a 2-methoxy-6-(all-trans-polyprenyl)benzene-1,4-diol + 2 oxidized [2Fe-2S]-[ferredoxin] + H2O</text>
        <dbReference type="Rhea" id="RHEA:81183"/>
        <dbReference type="Rhea" id="RHEA-COMP:9551"/>
        <dbReference type="Rhea" id="RHEA-COMP:10000"/>
        <dbReference type="Rhea" id="RHEA-COMP:10001"/>
        <dbReference type="Rhea" id="RHEA-COMP:10858"/>
        <dbReference type="ChEBI" id="CHEBI:15377"/>
        <dbReference type="ChEBI" id="CHEBI:15378"/>
        <dbReference type="ChEBI" id="CHEBI:15379"/>
        <dbReference type="ChEBI" id="CHEBI:33737"/>
        <dbReference type="ChEBI" id="CHEBI:33738"/>
        <dbReference type="ChEBI" id="CHEBI:62731"/>
        <dbReference type="ChEBI" id="CHEBI:84166"/>
        <dbReference type="EC" id="1.14.15.46"/>
    </reaction>
</comment>
<evidence type="ECO:0000256" key="4">
    <source>
        <dbReference type="ARBA" id="ARBA00022688"/>
    </source>
</evidence>
<protein>
    <recommendedName>
        <fullName evidence="11">Ubiquinone biosynthesis monooxygenase COQ6, mitochondrial</fullName>
        <ecNumber evidence="11">1.14.15.45</ecNumber>
    </recommendedName>
    <alternativeName>
        <fullName evidence="11">2-methoxy-6-polyprenolphenol 4-hydroxylase</fullName>
        <ecNumber evidence="11">1.14.15.46</ecNumber>
    </alternativeName>
</protein>
<evidence type="ECO:0000256" key="2">
    <source>
        <dbReference type="ARBA" id="ARBA00005349"/>
    </source>
</evidence>
<keyword evidence="8 11" id="KW-0503">Monooxygenase</keyword>
<evidence type="ECO:0000313" key="14">
    <source>
        <dbReference type="Proteomes" id="UP001234581"/>
    </source>
</evidence>
<keyword evidence="10 11" id="KW-0472">Membrane</keyword>
<dbReference type="PRINTS" id="PR00420">
    <property type="entry name" value="RNGMNOXGNASE"/>
</dbReference>
<evidence type="ECO:0000256" key="1">
    <source>
        <dbReference type="ARBA" id="ARBA00001974"/>
    </source>
</evidence>
<sequence>MAARRSSRLSSLLLRTTLPSRPAWQRTLSARGFATAINNKLDNVYDMVIVGGGIAGTALACSLATNPSMKDYRIALIEAMDLSNTNNWAPATGRYSNRVVSLTPASMQFFQKIGVADELHRDRIQPYNCMKVSDGVTNASIEFDTNLLSTSTNPDDLPIAYMIENVHLQHSILKTLQTSHGKGATVDIMQKARVASIRMQEQQDVKEAEETLDLSDWPIIEMEDGRALQARLLVGADGVNSPVRSFAKIESLGWDYNMHGVVATFKTDPSRKNDTAYQRFLPTGPIAMLPVRLGDGHASMVWSMPPDMAQKVKKIPAQAFCTLVNSAFRLSMEDLEYLRSKIDPTTFEPLCDFDSEYNWRQGVAKHGLGDMELMERELLFPPIVESVDETSRASFPLRMRNSQQYFADRVVLVGDAAHTVHPLAGQGLNQGILDVACLSDILQRGASEGMDIGNLHLLREYASVRYLRNLLMISACDKLHRLYTTDFAPITWIRSLGLSSVNQLDFVKAEIMKYAMGIEQ</sequence>
<feature type="domain" description="FAD-binding" evidence="12">
    <location>
        <begin position="390"/>
        <end position="442"/>
    </location>
</feature>
<evidence type="ECO:0000256" key="11">
    <source>
        <dbReference type="HAMAP-Rule" id="MF_03193"/>
    </source>
</evidence>
<evidence type="ECO:0000256" key="5">
    <source>
        <dbReference type="ARBA" id="ARBA00022792"/>
    </source>
</evidence>
<gene>
    <name evidence="11" type="primary">COQ6</name>
    <name evidence="13" type="ORF">O0I10_005504</name>
</gene>
<dbReference type="GO" id="GO:0031314">
    <property type="term" value="C:extrinsic component of mitochondrial inner membrane"/>
    <property type="evidence" value="ECO:0007669"/>
    <property type="project" value="UniProtKB-UniRule"/>
</dbReference>
<dbReference type="EMBL" id="JARTCD010000022">
    <property type="protein sequence ID" value="KAJ8658778.1"/>
    <property type="molecule type" value="Genomic_DNA"/>
</dbReference>
<dbReference type="AlphaFoldDB" id="A0AAD7XZM8"/>
<dbReference type="Gene3D" id="3.50.50.60">
    <property type="entry name" value="FAD/NAD(P)-binding domain"/>
    <property type="match status" value="2"/>
</dbReference>
<name>A0AAD7XZM8_9FUNG</name>
<keyword evidence="6 11" id="KW-0274">FAD</keyword>
<feature type="domain" description="FAD-binding" evidence="12">
    <location>
        <begin position="46"/>
        <end position="310"/>
    </location>
</feature>
<dbReference type="NCBIfam" id="TIGR01988">
    <property type="entry name" value="Ubi-OHases"/>
    <property type="match status" value="1"/>
</dbReference>
<comment type="subcellular location">
    <subcellularLocation>
        <location evidence="11">Mitochondrion inner membrane</location>
        <topology evidence="11">Peripheral membrane protein</topology>
        <orientation evidence="11">Matrix side</orientation>
    </subcellularLocation>
</comment>
<evidence type="ECO:0000256" key="6">
    <source>
        <dbReference type="ARBA" id="ARBA00022827"/>
    </source>
</evidence>
<comment type="caution">
    <text evidence="13">The sequence shown here is derived from an EMBL/GenBank/DDBJ whole genome shotgun (WGS) entry which is preliminary data.</text>
</comment>
<comment type="subunit">
    <text evidence="11">Component of a multi-subunit COQ enzyme complex, composed of at least COQ3, COQ4, COQ5, COQ6, COQ7 and COQ9.</text>
</comment>
<comment type="function">
    <text evidence="11">FAD-dependent monooxygenase required for two non-consecutive steps during ubiquinone biosynthesis. Required for the C5-ring hydroxylation during ubiquinone biosynthesis by catalyzing the hydroxylation of 4-hydroxy-3-(all-trans-polyprenyl)benzoic acid to 3,4-dihydroxy-5-(all-trans-polyprenyl)benzoic acid. Also acts downstream of coq4, for the C1-hydroxylation during ubiquinone biosynthesis by catalyzing the hydroxylation of 2-methoxy-6-(all-trans-polyprenyl)phenol to 2-methoxy-6-(all-trans-polyprenyl)benzene-1,4-diol. The electrons required for the hydroxylation reaction are funneled indirectly to coq6 from NADPH via a ferredoxin/ferredoxin reductase system.</text>
</comment>
<dbReference type="InterPro" id="IPR051205">
    <property type="entry name" value="UbiH/COQ6_monooxygenase"/>
</dbReference>
<dbReference type="PROSITE" id="PS01304">
    <property type="entry name" value="UBIH"/>
    <property type="match status" value="1"/>
</dbReference>
<evidence type="ECO:0000256" key="7">
    <source>
        <dbReference type="ARBA" id="ARBA00023002"/>
    </source>
</evidence>
<reference evidence="13 14" key="1">
    <citation type="submission" date="2023-03" db="EMBL/GenBank/DDBJ databases">
        <title>Genome sequence of Lichtheimia ornata CBS 291.66.</title>
        <authorList>
            <person name="Mohabir J.T."/>
            <person name="Shea T.P."/>
            <person name="Kurbessoian T."/>
            <person name="Berby B."/>
            <person name="Fontaine J."/>
            <person name="Livny J."/>
            <person name="Gnirke A."/>
            <person name="Stajich J.E."/>
            <person name="Cuomo C.A."/>
        </authorList>
    </citation>
    <scope>NUCLEOTIDE SEQUENCE [LARGE SCALE GENOMIC DNA]</scope>
    <source>
        <strain evidence="13">CBS 291.66</strain>
    </source>
</reference>
<keyword evidence="3 11" id="KW-0285">Flavoprotein</keyword>
<dbReference type="PANTHER" id="PTHR43876:SF7">
    <property type="entry name" value="UBIQUINONE BIOSYNTHESIS MONOOXYGENASE COQ6, MITOCHONDRIAL"/>
    <property type="match status" value="1"/>
</dbReference>
<accession>A0AAD7XZM8</accession>
<dbReference type="InterPro" id="IPR010971">
    <property type="entry name" value="UbiH/COQ6"/>
</dbReference>
<dbReference type="EC" id="1.14.15.46" evidence="11"/>
<keyword evidence="4 11" id="KW-0831">Ubiquinone biosynthesis</keyword>
<comment type="pathway">
    <text evidence="11">Cofactor biosynthesis; ubiquinone biosynthesis.</text>
</comment>
<comment type="cofactor">
    <cofactor evidence="1 11">
        <name>FAD</name>
        <dbReference type="ChEBI" id="CHEBI:57692"/>
    </cofactor>
</comment>
<dbReference type="Pfam" id="PF01494">
    <property type="entry name" value="FAD_binding_3"/>
    <property type="match status" value="2"/>
</dbReference>
<keyword evidence="5 11" id="KW-0999">Mitochondrion inner membrane</keyword>
<organism evidence="13 14">
    <name type="scientific">Lichtheimia ornata</name>
    <dbReference type="NCBI Taxonomy" id="688661"/>
    <lineage>
        <taxon>Eukaryota</taxon>
        <taxon>Fungi</taxon>
        <taxon>Fungi incertae sedis</taxon>
        <taxon>Mucoromycota</taxon>
        <taxon>Mucoromycotina</taxon>
        <taxon>Mucoromycetes</taxon>
        <taxon>Mucorales</taxon>
        <taxon>Lichtheimiaceae</taxon>
        <taxon>Lichtheimia</taxon>
    </lineage>
</organism>
<evidence type="ECO:0000256" key="9">
    <source>
        <dbReference type="ARBA" id="ARBA00023128"/>
    </source>
</evidence>
<evidence type="ECO:0000256" key="10">
    <source>
        <dbReference type="ARBA" id="ARBA00023136"/>
    </source>
</evidence>
<dbReference type="GO" id="GO:0071949">
    <property type="term" value="F:FAD binding"/>
    <property type="evidence" value="ECO:0007669"/>
    <property type="project" value="InterPro"/>
</dbReference>
<dbReference type="FunFam" id="3.50.50.60:FF:000021">
    <property type="entry name" value="Ubiquinone biosynthesis monooxygenase COQ6"/>
    <property type="match status" value="1"/>
</dbReference>
<dbReference type="InterPro" id="IPR002938">
    <property type="entry name" value="FAD-bd"/>
</dbReference>
<dbReference type="HAMAP" id="MF_03193">
    <property type="entry name" value="COQ6_monooxygenase"/>
    <property type="match status" value="1"/>
</dbReference>
<dbReference type="PANTHER" id="PTHR43876">
    <property type="entry name" value="UBIQUINONE BIOSYNTHESIS MONOOXYGENASE COQ6, MITOCHONDRIAL"/>
    <property type="match status" value="1"/>
</dbReference>
<keyword evidence="13" id="KW-0830">Ubiquinone</keyword>
<dbReference type="GO" id="GO:0016712">
    <property type="term" value="F:oxidoreductase activity, acting on paired donors, with incorporation or reduction of molecular oxygen, reduced flavin or flavoprotein as one donor, and incorporation of one atom of oxygen"/>
    <property type="evidence" value="ECO:0007669"/>
    <property type="project" value="UniProtKB-UniRule"/>
</dbReference>
<dbReference type="GO" id="GO:0120538">
    <property type="term" value="F:2-methoxy-6-polyprenolphenol 4-hydroxylase activity"/>
    <property type="evidence" value="ECO:0007669"/>
    <property type="project" value="UniProtKB-EC"/>
</dbReference>
<comment type="similarity">
    <text evidence="2 11">Belongs to the UbiH/COQ6 family.</text>
</comment>
<keyword evidence="14" id="KW-1185">Reference proteome</keyword>
<dbReference type="Proteomes" id="UP001234581">
    <property type="component" value="Unassembled WGS sequence"/>
</dbReference>
<dbReference type="SUPFAM" id="SSF51905">
    <property type="entry name" value="FAD/NAD(P)-binding domain"/>
    <property type="match status" value="1"/>
</dbReference>
<proteinExistence type="inferred from homology"/>
<dbReference type="InterPro" id="IPR000689">
    <property type="entry name" value="UbQ_mOase_COQ6"/>
</dbReference>
<evidence type="ECO:0000313" key="13">
    <source>
        <dbReference type="EMBL" id="KAJ8658778.1"/>
    </source>
</evidence>
<evidence type="ECO:0000259" key="12">
    <source>
        <dbReference type="Pfam" id="PF01494"/>
    </source>
</evidence>
<comment type="catalytic activity">
    <reaction evidence="11">
        <text>a 4-hydroxy-3-(all-trans-polyprenyl)benzoate + 2 reduced [2Fe-2S]-[ferredoxin] + O2 + 2 H(+) = a 3,4-dihydroxy-5-(all-trans-polyprenyl)benzoate + 2 oxidized [2Fe-2S]-[ferredoxin] + H2O</text>
        <dbReference type="Rhea" id="RHEA:81195"/>
        <dbReference type="Rhea" id="RHEA-COMP:9514"/>
        <dbReference type="Rhea" id="RHEA-COMP:10000"/>
        <dbReference type="Rhea" id="RHEA-COMP:10001"/>
        <dbReference type="Rhea" id="RHEA-COMP:10930"/>
        <dbReference type="ChEBI" id="CHEBI:15377"/>
        <dbReference type="ChEBI" id="CHEBI:15378"/>
        <dbReference type="ChEBI" id="CHEBI:15379"/>
        <dbReference type="ChEBI" id="CHEBI:33737"/>
        <dbReference type="ChEBI" id="CHEBI:33738"/>
        <dbReference type="ChEBI" id="CHEBI:64694"/>
        <dbReference type="ChEBI" id="CHEBI:78396"/>
        <dbReference type="EC" id="1.14.15.45"/>
    </reaction>
</comment>
<evidence type="ECO:0000256" key="8">
    <source>
        <dbReference type="ARBA" id="ARBA00023033"/>
    </source>
</evidence>